<organism evidence="2 3">
    <name type="scientific">Nitrosomonas marina</name>
    <dbReference type="NCBI Taxonomy" id="917"/>
    <lineage>
        <taxon>Bacteria</taxon>
        <taxon>Pseudomonadati</taxon>
        <taxon>Pseudomonadota</taxon>
        <taxon>Betaproteobacteria</taxon>
        <taxon>Nitrosomonadales</taxon>
        <taxon>Nitrosomonadaceae</taxon>
        <taxon>Nitrosomonas</taxon>
    </lineage>
</organism>
<dbReference type="STRING" id="917.SAMN05216326_14112"/>
<evidence type="ECO:0000313" key="3">
    <source>
        <dbReference type="Proteomes" id="UP000199459"/>
    </source>
</evidence>
<accession>A0A1H8BSV0</accession>
<gene>
    <name evidence="2" type="ORF">SAMN05216325_10353</name>
</gene>
<name>A0A1H8BSV0_9PROT</name>
<dbReference type="SUPFAM" id="SSF55781">
    <property type="entry name" value="GAF domain-like"/>
    <property type="match status" value="1"/>
</dbReference>
<dbReference type="SUPFAM" id="SSF109604">
    <property type="entry name" value="HD-domain/PDEase-like"/>
    <property type="match status" value="1"/>
</dbReference>
<dbReference type="InterPro" id="IPR052340">
    <property type="entry name" value="RNase_Y/CdgJ"/>
</dbReference>
<evidence type="ECO:0000313" key="2">
    <source>
        <dbReference type="EMBL" id="SEM85088.1"/>
    </source>
</evidence>
<dbReference type="PANTHER" id="PTHR33525">
    <property type="match status" value="1"/>
</dbReference>
<dbReference type="EMBL" id="FOCP01000003">
    <property type="protein sequence ID" value="SEM85088.1"/>
    <property type="molecule type" value="Genomic_DNA"/>
</dbReference>
<dbReference type="PANTHER" id="PTHR33525:SF3">
    <property type="entry name" value="RIBONUCLEASE Y"/>
    <property type="match status" value="1"/>
</dbReference>
<dbReference type="Gene3D" id="3.30.450.40">
    <property type="match status" value="1"/>
</dbReference>
<evidence type="ECO:0000259" key="1">
    <source>
        <dbReference type="PROSITE" id="PS51833"/>
    </source>
</evidence>
<sequence length="567" mass="63658">MLRRQPLLITGLSDLNSNGHDIIATMAAKLNFAENLSSETSSNLKMIENESYSGRANTLEDDLLATIRSDQDLPALGASIAQIIQLSSSDDESIRKLTYFVLSDVSLTQKILRLSNSVSFRTVSNKAITSVSKAIFLLGFNTVKTCALAVLLVDGMSEKKAKHVRHELIYALATSMVGRELARRSRFSDAEEVAVAALFKNIGRLLLAVYYPELYQEITALIQQGSHTPSQAYRQILRFDLDNFAGKVMQEWEIPERIINTLTVRPVDIFQPPKSKLEWMQQVVEFSHKTVPLILSQEESLNTNLANTLLHRFGKALDLNKVKLNALITHASNETKAFEINVGLSSSDQNREIRRSPDTLELNLETEEHLLKELTFALEQNEETSDIQRYPSGKPYNAAKLLLTGIQDATEVMASGRYQLSDLITLILETFYNSLGFRFITLCLRDQERGLYRARSSLGSNYLGLQKAFTFPLAASTDLFHLAMKQNVDLIISDASIGKVRNLQPQWHLDLLPDARSFIVLPLVLNEKRIGLFYADRLLEAPEGVSSEEMRLIKTLKAQVITALHTR</sequence>
<reference evidence="2 3" key="1">
    <citation type="submission" date="2016-10" db="EMBL/GenBank/DDBJ databases">
        <authorList>
            <person name="de Groot N.N."/>
        </authorList>
    </citation>
    <scope>NUCLEOTIDE SEQUENCE [LARGE SCALE GENOMIC DNA]</scope>
    <source>
        <strain evidence="2 3">Nm22</strain>
    </source>
</reference>
<dbReference type="Gene3D" id="1.10.3210.10">
    <property type="entry name" value="Hypothetical protein af1432"/>
    <property type="match status" value="1"/>
</dbReference>
<protein>
    <submittedName>
        <fullName evidence="2">HDOD domain-containing protein</fullName>
    </submittedName>
</protein>
<dbReference type="InterPro" id="IPR029016">
    <property type="entry name" value="GAF-like_dom_sf"/>
</dbReference>
<dbReference type="InterPro" id="IPR013976">
    <property type="entry name" value="HDOD"/>
</dbReference>
<dbReference type="Pfam" id="PF08668">
    <property type="entry name" value="HDOD"/>
    <property type="match status" value="1"/>
</dbReference>
<feature type="domain" description="HDOD" evidence="1">
    <location>
        <begin position="73"/>
        <end position="268"/>
    </location>
</feature>
<dbReference type="PROSITE" id="PS51833">
    <property type="entry name" value="HDOD"/>
    <property type="match status" value="1"/>
</dbReference>
<dbReference type="Proteomes" id="UP000199459">
    <property type="component" value="Unassembled WGS sequence"/>
</dbReference>
<proteinExistence type="predicted"/>
<dbReference type="AlphaFoldDB" id="A0A1H8BSV0"/>